<dbReference type="PROSITE" id="PS51347">
    <property type="entry name" value="PHOSPHOTRIESTERASE_2"/>
    <property type="match status" value="1"/>
</dbReference>
<accession>A0ABS6E655</accession>
<evidence type="ECO:0000256" key="2">
    <source>
        <dbReference type="ARBA" id="ARBA00022801"/>
    </source>
</evidence>
<dbReference type="PANTHER" id="PTHR10819:SF3">
    <property type="entry name" value="PHOSPHOTRIESTERASE-RELATED PROTEIN"/>
    <property type="match status" value="1"/>
</dbReference>
<evidence type="ECO:0000313" key="4">
    <source>
        <dbReference type="EMBL" id="MBU5438021.1"/>
    </source>
</evidence>
<dbReference type="Proteomes" id="UP000749471">
    <property type="component" value="Unassembled WGS sequence"/>
</dbReference>
<dbReference type="Pfam" id="PF02126">
    <property type="entry name" value="PTE"/>
    <property type="match status" value="1"/>
</dbReference>
<organism evidence="4 5">
    <name type="scientific">Tissierella simiarum</name>
    <dbReference type="NCBI Taxonomy" id="2841534"/>
    <lineage>
        <taxon>Bacteria</taxon>
        <taxon>Bacillati</taxon>
        <taxon>Bacillota</taxon>
        <taxon>Tissierellia</taxon>
        <taxon>Tissierellales</taxon>
        <taxon>Tissierellaceae</taxon>
        <taxon>Tissierella</taxon>
    </lineage>
</organism>
<name>A0ABS6E655_9FIRM</name>
<keyword evidence="2" id="KW-0378">Hydrolase</keyword>
<proteinExistence type="inferred from homology"/>
<reference evidence="4 5" key="1">
    <citation type="submission" date="2021-06" db="EMBL/GenBank/DDBJ databases">
        <authorList>
            <person name="Sun Q."/>
            <person name="Li D."/>
        </authorList>
    </citation>
    <scope>NUCLEOTIDE SEQUENCE [LARGE SCALE GENOMIC DNA]</scope>
    <source>
        <strain evidence="4 5">MSJ-40</strain>
    </source>
</reference>
<dbReference type="EMBL" id="JAHLPM010000006">
    <property type="protein sequence ID" value="MBU5438021.1"/>
    <property type="molecule type" value="Genomic_DNA"/>
</dbReference>
<evidence type="ECO:0000313" key="5">
    <source>
        <dbReference type="Proteomes" id="UP000749471"/>
    </source>
</evidence>
<keyword evidence="1" id="KW-0479">Metal-binding</keyword>
<dbReference type="PANTHER" id="PTHR10819">
    <property type="entry name" value="PHOSPHOTRIESTERASE-RELATED"/>
    <property type="match status" value="1"/>
</dbReference>
<dbReference type="PIRSF" id="PIRSF016839">
    <property type="entry name" value="PhP"/>
    <property type="match status" value="1"/>
</dbReference>
<keyword evidence="5" id="KW-1185">Reference proteome</keyword>
<comment type="similarity">
    <text evidence="3">Belongs to the metallo-dependent hydrolases superfamily. Phosphotriesterase family.</text>
</comment>
<comment type="caution">
    <text evidence="4">The sequence shown here is derived from an EMBL/GenBank/DDBJ whole genome shotgun (WGS) entry which is preliminary data.</text>
</comment>
<protein>
    <submittedName>
        <fullName evidence="4">Phosphotriesterase-related protein</fullName>
    </submittedName>
</protein>
<comment type="caution">
    <text evidence="3">Lacks conserved residue(s) required for the propagation of feature annotation.</text>
</comment>
<dbReference type="CDD" id="cd00530">
    <property type="entry name" value="PTE"/>
    <property type="match status" value="1"/>
</dbReference>
<dbReference type="InterPro" id="IPR001559">
    <property type="entry name" value="Phosphotriesterase"/>
</dbReference>
<evidence type="ECO:0000256" key="1">
    <source>
        <dbReference type="ARBA" id="ARBA00022723"/>
    </source>
</evidence>
<sequence>MIRTINGNIETLGKTYIHEHIKLDLSGYKKDPDTNYNNTTAIISELQELKKKGIDSIVEVTNRGMGRDISAMLKVAEETGLNIIGSTGFYKEPFLPKYFYELNEKQLSNMLFKDIEEGMDGTDAKAHILGEVGTSHNVIKDMEERALKIVSDVHLETGRPIFTHTTLGTMALEQIEIFSSRNVNLQKVLIGHMDLNYDIEYHLRVADKGCYLGFDTIGKLNYQPDENRIRLIKELVKRGYENQIVMSLDLTRKSHLKNLGGIGYSYLIDIFLPTLIDSDVKEELIDKFLIDNPNRLLNIS</sequence>
<dbReference type="RefSeq" id="WP_216518758.1">
    <property type="nucleotide sequence ID" value="NZ_JAHLPM010000006.1"/>
</dbReference>
<gene>
    <name evidence="4" type="ORF">KQI42_08380</name>
</gene>
<evidence type="ECO:0000256" key="3">
    <source>
        <dbReference type="PROSITE-ProRule" id="PRU00679"/>
    </source>
</evidence>